<organism evidence="3 4">
    <name type="scientific">Dactylosporangium roseum</name>
    <dbReference type="NCBI Taxonomy" id="47989"/>
    <lineage>
        <taxon>Bacteria</taxon>
        <taxon>Bacillati</taxon>
        <taxon>Actinomycetota</taxon>
        <taxon>Actinomycetes</taxon>
        <taxon>Micromonosporales</taxon>
        <taxon>Micromonosporaceae</taxon>
        <taxon>Dactylosporangium</taxon>
    </lineage>
</organism>
<evidence type="ECO:0000256" key="1">
    <source>
        <dbReference type="SAM" id="MobiDB-lite"/>
    </source>
</evidence>
<dbReference type="PROSITE" id="PS51737">
    <property type="entry name" value="RECOMBINASE_DNA_BIND"/>
    <property type="match status" value="1"/>
</dbReference>
<sequence>MIRFAFCGRCSTEDQQDPESSRSWQLSRATALVEPRGGVIVAEYFDIGQSRSLPWPRRPRARLLLEALADPQRGFGAVVIGEPHRAFYGNQFGLTFPLFTHYGVTLWVPEVGGPLDPDNEAHDLVMSVFGGMSKGERNRIKIRVRTAMAAQTKIEGRFLGGRPPYGYRLVDAGPHPNPAKAADGKRLHRLDLDPDTAPVVAQIFTSYLAGRGIFAIAEELTRERIPCPSAHDPQRNRHRSGIAWSKMAIRVILTNPRYTGRQVWNRQRKDEVLLDVNDVAMGHRTKQVWNDIERWIWSDNLAHPAIVDTDIFEQVQAKIATKGASTKTVKPRRTPRPYLFRGALICGICQRRMQGHWLRDAAYYRCRFPTSTRLPTSSPTRATSTCAKTSSPNRSTTGCSPPWHPTTSKPPSTPRTPASTATPSRRSTNRSRRSCRNATGRSPTTGLCSTPVRTRPWSQAGSPRPPRSEPLPKRATAP</sequence>
<dbReference type="InterPro" id="IPR050639">
    <property type="entry name" value="SSR_resolvase"/>
</dbReference>
<dbReference type="RefSeq" id="WP_260729196.1">
    <property type="nucleotide sequence ID" value="NZ_BAAABS010000075.1"/>
</dbReference>
<dbReference type="InterPro" id="IPR036162">
    <property type="entry name" value="Resolvase-like_N_sf"/>
</dbReference>
<dbReference type="InterPro" id="IPR038109">
    <property type="entry name" value="DNA_bind_recomb_sf"/>
</dbReference>
<dbReference type="Proteomes" id="UP001058271">
    <property type="component" value="Chromosome"/>
</dbReference>
<dbReference type="SUPFAM" id="SSF53041">
    <property type="entry name" value="Resolvase-like"/>
    <property type="match status" value="1"/>
</dbReference>
<reference evidence="3" key="1">
    <citation type="submission" date="2021-04" db="EMBL/GenBank/DDBJ databases">
        <title>Biosynthetic gene clusters of Dactylosporangioum roseum.</title>
        <authorList>
            <person name="Hartkoorn R.C."/>
            <person name="Beaudoing E."/>
            <person name="Hot D."/>
            <person name="Moureu S."/>
        </authorList>
    </citation>
    <scope>NUCLEOTIDE SEQUENCE</scope>
    <source>
        <strain evidence="3">NRRL B-16295</strain>
    </source>
</reference>
<feature type="compositionally biased region" description="Low complexity" evidence="1">
    <location>
        <begin position="373"/>
        <end position="385"/>
    </location>
</feature>
<dbReference type="InterPro" id="IPR006119">
    <property type="entry name" value="Resolv_N"/>
</dbReference>
<accession>A0ABY5ZGD5</accession>
<gene>
    <name evidence="3" type="ORF">Drose_17015</name>
</gene>
<feature type="compositionally biased region" description="Low complexity" evidence="1">
    <location>
        <begin position="405"/>
        <end position="426"/>
    </location>
</feature>
<dbReference type="PANTHER" id="PTHR30461:SF23">
    <property type="entry name" value="DNA RECOMBINASE-RELATED"/>
    <property type="match status" value="1"/>
</dbReference>
<feature type="region of interest" description="Disordered" evidence="1">
    <location>
        <begin position="373"/>
        <end position="478"/>
    </location>
</feature>
<dbReference type="Pfam" id="PF00239">
    <property type="entry name" value="Resolvase"/>
    <property type="match status" value="1"/>
</dbReference>
<dbReference type="EMBL" id="CP073721">
    <property type="protein sequence ID" value="UWZ39768.1"/>
    <property type="molecule type" value="Genomic_DNA"/>
</dbReference>
<dbReference type="Gene3D" id="3.90.1750.20">
    <property type="entry name" value="Putative Large Serine Recombinase, Chain B, Domain 2"/>
    <property type="match status" value="1"/>
</dbReference>
<name>A0ABY5ZGD5_9ACTN</name>
<evidence type="ECO:0000313" key="4">
    <source>
        <dbReference type="Proteomes" id="UP001058271"/>
    </source>
</evidence>
<evidence type="ECO:0000259" key="2">
    <source>
        <dbReference type="PROSITE" id="PS51737"/>
    </source>
</evidence>
<dbReference type="SMART" id="SM00857">
    <property type="entry name" value="Resolvase"/>
    <property type="match status" value="1"/>
</dbReference>
<feature type="compositionally biased region" description="Polar residues" evidence="1">
    <location>
        <begin position="386"/>
        <end position="399"/>
    </location>
</feature>
<dbReference type="PANTHER" id="PTHR30461">
    <property type="entry name" value="DNA-INVERTASE FROM LAMBDOID PROPHAGE"/>
    <property type="match status" value="1"/>
</dbReference>
<dbReference type="InterPro" id="IPR011109">
    <property type="entry name" value="DNA_bind_recombinase_dom"/>
</dbReference>
<feature type="compositionally biased region" description="Polar residues" evidence="1">
    <location>
        <begin position="440"/>
        <end position="461"/>
    </location>
</feature>
<protein>
    <submittedName>
        <fullName evidence="3">Recombinase family protein</fullName>
    </submittedName>
</protein>
<feature type="domain" description="Recombinase" evidence="2">
    <location>
        <begin position="164"/>
        <end position="325"/>
    </location>
</feature>
<dbReference type="Gene3D" id="3.40.50.1390">
    <property type="entry name" value="Resolvase, N-terminal catalytic domain"/>
    <property type="match status" value="1"/>
</dbReference>
<keyword evidence="4" id="KW-1185">Reference proteome</keyword>
<proteinExistence type="predicted"/>
<dbReference type="Pfam" id="PF07508">
    <property type="entry name" value="Recombinase"/>
    <property type="match status" value="1"/>
</dbReference>
<evidence type="ECO:0000313" key="3">
    <source>
        <dbReference type="EMBL" id="UWZ39768.1"/>
    </source>
</evidence>